<dbReference type="SMART" id="SM00343">
    <property type="entry name" value="ZnF_C2HC"/>
    <property type="match status" value="2"/>
</dbReference>
<dbReference type="Proteomes" id="UP001549921">
    <property type="component" value="Unassembled WGS sequence"/>
</dbReference>
<name>A0ABD0SC29_LOXSC</name>
<dbReference type="Pfam" id="PF00098">
    <property type="entry name" value="zf-CCHC"/>
    <property type="match status" value="2"/>
</dbReference>
<dbReference type="GO" id="GO:0071897">
    <property type="term" value="P:DNA biosynthetic process"/>
    <property type="evidence" value="ECO:0007669"/>
    <property type="project" value="UniProtKB-ARBA"/>
</dbReference>
<feature type="domain" description="CCHC-type" evidence="3">
    <location>
        <begin position="217"/>
        <end position="233"/>
    </location>
</feature>
<sequence length="621" mass="69666">MPNNKDRRGSRQPDFNDDDDDVKSTRGGSMLHLAEDLISKFSGKDDFYTVSAWIQDIEDNAEIFNWSPTQRLLVARRSLTGTAALWLRSEKTHKTWDDLRTAITKEFSDTMDAKAVHEMMSSRRKKPNESCFDYMLTMKALGKRGKLPDYVAIKYIVEGIEDSEMSKMMLYGVTSYADLKEKLKIYEMIAAKSRKPTQVKTVSSAKASVLPRVPVARCFSCGEMGHVSAECPRKAQGRKCFNCNEFGHTSPECNKPRNAKKTDSSAMASTSRTGPMTHTGSGNGGKRHVGSGVGSELQSKQVYFHSTQEGDTLYADNAVLPTGKMDGANDVRDVKTERPFDRCDSDDVNKLFEKQSRPIKNVLIWDKNVIALIDSGSDVNLMSEKCVTSCSSLNINKNKTVTMSGVGFGKVRSLGVCTTQIAIDGIIYDDIVFHIVPVDCMPYCLILGNEFLCKVVTVMKGGSVWMKPVGEEWLHQVNCVVCPSNCVGQTSDPAVKEEVQHLVESYQPCQVKEAPIELKIILKDEVPVAQRPRRISPKEQEEVDRQIKEWLRDGIVRVSFSEYASPLVLIRKKDGSTRICVDYRRVNMKMVKDEYPLPIVFSALDLKNGYFHLREKDIGFD</sequence>
<dbReference type="InterPro" id="IPR043502">
    <property type="entry name" value="DNA/RNA_pol_sf"/>
</dbReference>
<dbReference type="PANTHER" id="PTHR15503:SF22">
    <property type="entry name" value="TRANSPOSON TY3-I GAG POLYPROTEIN"/>
    <property type="match status" value="1"/>
</dbReference>
<dbReference type="CDD" id="cd00303">
    <property type="entry name" value="retropepsin_like"/>
    <property type="match status" value="1"/>
</dbReference>
<feature type="compositionally biased region" description="Polar residues" evidence="2">
    <location>
        <begin position="264"/>
        <end position="280"/>
    </location>
</feature>
<feature type="compositionally biased region" description="Basic and acidic residues" evidence="2">
    <location>
        <begin position="1"/>
        <end position="11"/>
    </location>
</feature>
<evidence type="ECO:0000259" key="3">
    <source>
        <dbReference type="PROSITE" id="PS50158"/>
    </source>
</evidence>
<dbReference type="Gene3D" id="2.40.70.10">
    <property type="entry name" value="Acid Proteases"/>
    <property type="match status" value="1"/>
</dbReference>
<dbReference type="SUPFAM" id="SSF57756">
    <property type="entry name" value="Retrovirus zinc finger-like domains"/>
    <property type="match status" value="1"/>
</dbReference>
<dbReference type="GO" id="GO:0008270">
    <property type="term" value="F:zinc ion binding"/>
    <property type="evidence" value="ECO:0007669"/>
    <property type="project" value="UniProtKB-KW"/>
</dbReference>
<dbReference type="Gene3D" id="3.10.10.10">
    <property type="entry name" value="HIV Type 1 Reverse Transcriptase, subunit A, domain 1"/>
    <property type="match status" value="1"/>
</dbReference>
<dbReference type="EMBL" id="JBEDNZ010000026">
    <property type="protein sequence ID" value="KAL0810271.1"/>
    <property type="molecule type" value="Genomic_DNA"/>
</dbReference>
<comment type="caution">
    <text evidence="4">The sequence shown here is derived from an EMBL/GenBank/DDBJ whole genome shotgun (WGS) entry which is preliminary data.</text>
</comment>
<feature type="region of interest" description="Disordered" evidence="2">
    <location>
        <begin position="251"/>
        <end position="292"/>
    </location>
</feature>
<dbReference type="SUPFAM" id="SSF56672">
    <property type="entry name" value="DNA/RNA polymerases"/>
    <property type="match status" value="1"/>
</dbReference>
<dbReference type="InterPro" id="IPR032567">
    <property type="entry name" value="RTL1-rel"/>
</dbReference>
<evidence type="ECO:0000256" key="1">
    <source>
        <dbReference type="PROSITE-ProRule" id="PRU00047"/>
    </source>
</evidence>
<keyword evidence="1" id="KW-0863">Zinc-finger</keyword>
<evidence type="ECO:0000313" key="4">
    <source>
        <dbReference type="EMBL" id="KAL0810271.1"/>
    </source>
</evidence>
<keyword evidence="1" id="KW-0862">Zinc</keyword>
<dbReference type="PANTHER" id="PTHR15503">
    <property type="entry name" value="LDOC1 RELATED"/>
    <property type="match status" value="1"/>
</dbReference>
<protein>
    <recommendedName>
        <fullName evidence="3">CCHC-type domain-containing protein</fullName>
    </recommendedName>
</protein>
<evidence type="ECO:0000313" key="5">
    <source>
        <dbReference type="Proteomes" id="UP001549921"/>
    </source>
</evidence>
<feature type="region of interest" description="Disordered" evidence="2">
    <location>
        <begin position="1"/>
        <end position="26"/>
    </location>
</feature>
<keyword evidence="1" id="KW-0479">Metal-binding</keyword>
<dbReference type="InterPro" id="IPR021109">
    <property type="entry name" value="Peptidase_aspartic_dom_sf"/>
</dbReference>
<dbReference type="PROSITE" id="PS50158">
    <property type="entry name" value="ZF_CCHC"/>
    <property type="match status" value="2"/>
</dbReference>
<dbReference type="InterPro" id="IPR001878">
    <property type="entry name" value="Znf_CCHC"/>
</dbReference>
<reference evidence="4 5" key="1">
    <citation type="submission" date="2024-06" db="EMBL/GenBank/DDBJ databases">
        <title>A chromosome-level genome assembly of beet webworm, Loxostege sticticalis.</title>
        <authorList>
            <person name="Zhang Y."/>
        </authorList>
    </citation>
    <scope>NUCLEOTIDE SEQUENCE [LARGE SCALE GENOMIC DNA]</scope>
    <source>
        <strain evidence="4">AQ028</strain>
        <tissue evidence="4">Male pupae</tissue>
    </source>
</reference>
<dbReference type="SUPFAM" id="SSF50630">
    <property type="entry name" value="Acid proteases"/>
    <property type="match status" value="1"/>
</dbReference>
<accession>A0ABD0SC29</accession>
<organism evidence="4 5">
    <name type="scientific">Loxostege sticticalis</name>
    <name type="common">Beet webworm moth</name>
    <dbReference type="NCBI Taxonomy" id="481309"/>
    <lineage>
        <taxon>Eukaryota</taxon>
        <taxon>Metazoa</taxon>
        <taxon>Ecdysozoa</taxon>
        <taxon>Arthropoda</taxon>
        <taxon>Hexapoda</taxon>
        <taxon>Insecta</taxon>
        <taxon>Pterygota</taxon>
        <taxon>Neoptera</taxon>
        <taxon>Endopterygota</taxon>
        <taxon>Lepidoptera</taxon>
        <taxon>Glossata</taxon>
        <taxon>Ditrysia</taxon>
        <taxon>Pyraloidea</taxon>
        <taxon>Crambidae</taxon>
        <taxon>Pyraustinae</taxon>
        <taxon>Loxostege</taxon>
    </lineage>
</organism>
<dbReference type="InterPro" id="IPR036875">
    <property type="entry name" value="Znf_CCHC_sf"/>
</dbReference>
<feature type="domain" description="CCHC-type" evidence="3">
    <location>
        <begin position="238"/>
        <end position="253"/>
    </location>
</feature>
<dbReference type="AlphaFoldDB" id="A0ABD0SC29"/>
<evidence type="ECO:0000256" key="2">
    <source>
        <dbReference type="SAM" id="MobiDB-lite"/>
    </source>
</evidence>
<dbReference type="Gene3D" id="4.10.60.10">
    <property type="entry name" value="Zinc finger, CCHC-type"/>
    <property type="match status" value="1"/>
</dbReference>
<gene>
    <name evidence="4" type="ORF">ABMA28_010433</name>
</gene>
<proteinExistence type="predicted"/>